<name>A0A9D3W9T3_9ROSI</name>
<sequence>MGGRTSMYGQCMVNVPSFMNCTRLFVYGGQNSFRWTIPFVIEGKSKSLTHHIAFVIQIHWTKSRGSRKVKIHEG</sequence>
<proteinExistence type="predicted"/>
<evidence type="ECO:0000313" key="1">
    <source>
        <dbReference type="EMBL" id="KAH1115567.1"/>
    </source>
</evidence>
<protein>
    <submittedName>
        <fullName evidence="1">Uncharacterized protein</fullName>
    </submittedName>
</protein>
<keyword evidence="2" id="KW-1185">Reference proteome</keyword>
<comment type="caution">
    <text evidence="1">The sequence shown here is derived from an EMBL/GenBank/DDBJ whole genome shotgun (WGS) entry which is preliminary data.</text>
</comment>
<dbReference type="AlphaFoldDB" id="A0A9D3W9T3"/>
<dbReference type="Proteomes" id="UP000828251">
    <property type="component" value="Unassembled WGS sequence"/>
</dbReference>
<dbReference type="EMBL" id="JAIQCV010000003">
    <property type="protein sequence ID" value="KAH1115567.1"/>
    <property type="molecule type" value="Genomic_DNA"/>
</dbReference>
<reference evidence="1 2" key="1">
    <citation type="journal article" date="2021" name="Plant Biotechnol. J.">
        <title>Multi-omics assisted identification of the key and species-specific regulatory components of drought-tolerant mechanisms in Gossypium stocksii.</title>
        <authorList>
            <person name="Yu D."/>
            <person name="Ke L."/>
            <person name="Zhang D."/>
            <person name="Wu Y."/>
            <person name="Sun Y."/>
            <person name="Mei J."/>
            <person name="Sun J."/>
            <person name="Sun Y."/>
        </authorList>
    </citation>
    <scope>NUCLEOTIDE SEQUENCE [LARGE SCALE GENOMIC DNA]</scope>
    <source>
        <strain evidence="2">cv. E1</strain>
        <tissue evidence="1">Leaf</tissue>
    </source>
</reference>
<evidence type="ECO:0000313" key="2">
    <source>
        <dbReference type="Proteomes" id="UP000828251"/>
    </source>
</evidence>
<gene>
    <name evidence="1" type="ORF">J1N35_008945</name>
</gene>
<organism evidence="1 2">
    <name type="scientific">Gossypium stocksii</name>
    <dbReference type="NCBI Taxonomy" id="47602"/>
    <lineage>
        <taxon>Eukaryota</taxon>
        <taxon>Viridiplantae</taxon>
        <taxon>Streptophyta</taxon>
        <taxon>Embryophyta</taxon>
        <taxon>Tracheophyta</taxon>
        <taxon>Spermatophyta</taxon>
        <taxon>Magnoliopsida</taxon>
        <taxon>eudicotyledons</taxon>
        <taxon>Gunneridae</taxon>
        <taxon>Pentapetalae</taxon>
        <taxon>rosids</taxon>
        <taxon>malvids</taxon>
        <taxon>Malvales</taxon>
        <taxon>Malvaceae</taxon>
        <taxon>Malvoideae</taxon>
        <taxon>Gossypium</taxon>
    </lineage>
</organism>
<accession>A0A9D3W9T3</accession>